<dbReference type="Proteomes" id="UP000663824">
    <property type="component" value="Unassembled WGS sequence"/>
</dbReference>
<accession>A0A816U155</accession>
<organism evidence="2 3">
    <name type="scientific">Rotaria magnacalcarata</name>
    <dbReference type="NCBI Taxonomy" id="392030"/>
    <lineage>
        <taxon>Eukaryota</taxon>
        <taxon>Metazoa</taxon>
        <taxon>Spiralia</taxon>
        <taxon>Gnathifera</taxon>
        <taxon>Rotifera</taxon>
        <taxon>Eurotatoria</taxon>
        <taxon>Bdelloidea</taxon>
        <taxon>Philodinida</taxon>
        <taxon>Philodinidae</taxon>
        <taxon>Rotaria</taxon>
    </lineage>
</organism>
<dbReference type="EMBL" id="CAJNRE010010986">
    <property type="protein sequence ID" value="CAF2097499.1"/>
    <property type="molecule type" value="Genomic_DNA"/>
</dbReference>
<comment type="caution">
    <text evidence="2">The sequence shown here is derived from an EMBL/GenBank/DDBJ whole genome shotgun (WGS) entry which is preliminary data.</text>
</comment>
<evidence type="ECO:0000313" key="2">
    <source>
        <dbReference type="EMBL" id="CAF2097499.1"/>
    </source>
</evidence>
<evidence type="ECO:0000256" key="1">
    <source>
        <dbReference type="SAM" id="MobiDB-lite"/>
    </source>
</evidence>
<sequence length="1045" mass="120232">MWYFFTKKRLGMIYKTGRRQSLHYRRRRRFEKISSMKIKYFLNLNDPLCAINWPFKDKIDESQELDDNEQKCHDTANLRAKKENMIDILPPPALPTITPSASLDYEIQLEKLCNNKGKASPICIIDDLVQQPILPINESTKNDIIRVFLPRPLAGLLNSQQGHYTEIRDCFGDSIDLFVFGRLPENVKLEIAMLSVLSEKHDDGVFKLLDVDSGKDVHKLLFGQDVIEKCDTDIYRIKFDNLCVRMQKNGKKYKLIWYRSGEKRFVKARSATIFENRYYLEKAQLAIRFLSNDTVLPIKIKGTFQNQFTFFSNPIEPVPNFIERSLARLRTVNITNEIPNGHIEFNENNECIMKFEIQIPEEFNYKLSLGCKRLEISLINNGKCSSIYRIITDYGPLNPTCEIITSTYFSFKFTVHKQSFADLHSNSDVYEAWYSLLPESKNKEIVICDPLDDSDIHKIMKGFGLNRFFVQFRIMHIEKTDDDPIQAITLDASTCRSHEFIDVNMKQNSDTTFNMLWYDAQEPPPLIPSPSPDNSDSDINESGLRDPSVMASSLVPWSMQNILSSTDDEQQDYGAMSVESYLRNFTDTSLPLETQIQSLDTNGGPISPVPIIDNAITVVLPTPLIGLATQKPNRPTYLTDCFGSKTIVVHIYGHLPEDVKIEMAMVSTCLKKYYFSLFKIKANDSKIYKYKLLLDKEAIQKIGTNIYKITLNSLCISKTKQDSRKINSAAGKKYKLISYPECTEKFVRAKGPRIFTHRYNLEKIQLAIHFLSNNKPLPIRCNGVLENQFIFFTNTIQKKNFNQQATGTVSKISIAHTKFNGPIEFDHNNMCLMEFEIQIPEEFHDSLSYKCKWLKMYLMNKGTCSSIYHINTTQGCHNAIQMCIKSTKFSLKFIVHKQTLDDLRQNPDFIRAWYAYHCQPENNSPGISGPLDDKTIHKVIATFGLNRFFVQFRLMHIETTDDNSIPPIDLDASTCNSIEFIDMADNDNTSELNGDSQPEKTALLDTNEQNGMKELPDYSLGLMVYKNTNIEMIQNTNIEMIQNTN</sequence>
<reference evidence="2" key="1">
    <citation type="submission" date="2021-02" db="EMBL/GenBank/DDBJ databases">
        <authorList>
            <person name="Nowell W R."/>
        </authorList>
    </citation>
    <scope>NUCLEOTIDE SEQUENCE</scope>
</reference>
<name>A0A816U155_9BILA</name>
<dbReference type="AlphaFoldDB" id="A0A816U155"/>
<feature type="region of interest" description="Disordered" evidence="1">
    <location>
        <begin position="523"/>
        <end position="545"/>
    </location>
</feature>
<proteinExistence type="predicted"/>
<evidence type="ECO:0000313" key="3">
    <source>
        <dbReference type="Proteomes" id="UP000663824"/>
    </source>
</evidence>
<protein>
    <submittedName>
        <fullName evidence="2">Uncharacterized protein</fullName>
    </submittedName>
</protein>
<gene>
    <name evidence="2" type="ORF">MBJ925_LOCUS21671</name>
</gene>